<dbReference type="InterPro" id="IPR019533">
    <property type="entry name" value="Peptidase_S26"/>
</dbReference>
<dbReference type="Pfam" id="PF10502">
    <property type="entry name" value="Peptidase_S26"/>
    <property type="match status" value="1"/>
</dbReference>
<dbReference type="RefSeq" id="WP_003352549.1">
    <property type="nucleotide sequence ID" value="NZ_JH414740.1"/>
</dbReference>
<dbReference type="PANTHER" id="PTHR43390">
    <property type="entry name" value="SIGNAL PEPTIDASE I"/>
    <property type="match status" value="1"/>
</dbReference>
<dbReference type="AlphaFoldDB" id="G9QH90"/>
<feature type="active site" evidence="11">
    <location>
        <position position="77"/>
    </location>
</feature>
<keyword evidence="15" id="KW-1185">Reference proteome</keyword>
<feature type="domain" description="Peptidase S26" evidence="13">
    <location>
        <begin position="9"/>
        <end position="172"/>
    </location>
</feature>
<proteinExistence type="inferred from homology"/>
<dbReference type="Gene3D" id="2.10.109.10">
    <property type="entry name" value="Umud Fragment, subunit A"/>
    <property type="match status" value="1"/>
</dbReference>
<evidence type="ECO:0000313" key="15">
    <source>
        <dbReference type="Proteomes" id="UP000011747"/>
    </source>
</evidence>
<comment type="caution">
    <text evidence="14">The sequence shown here is derived from an EMBL/GenBank/DDBJ whole genome shotgun (WGS) entry which is preliminary data.</text>
</comment>
<dbReference type="HOGENOM" id="CLU_028723_5_0_9"/>
<dbReference type="NCBIfam" id="TIGR02227">
    <property type="entry name" value="sigpep_I_bact"/>
    <property type="match status" value="1"/>
</dbReference>
<evidence type="ECO:0000256" key="6">
    <source>
        <dbReference type="ARBA" id="ARBA00022670"/>
    </source>
</evidence>
<keyword evidence="10 12" id="KW-0472">Membrane</keyword>
<dbReference type="Proteomes" id="UP000011747">
    <property type="component" value="Unassembled WGS sequence"/>
</dbReference>
<dbReference type="PRINTS" id="PR00727">
    <property type="entry name" value="LEADERPTASE"/>
</dbReference>
<evidence type="ECO:0000256" key="3">
    <source>
        <dbReference type="ARBA" id="ARBA00009370"/>
    </source>
</evidence>
<evidence type="ECO:0000313" key="14">
    <source>
        <dbReference type="EMBL" id="EHL79467.1"/>
    </source>
</evidence>
<accession>G9QH90</accession>
<dbReference type="CDD" id="cd06530">
    <property type="entry name" value="S26_SPase_I"/>
    <property type="match status" value="1"/>
</dbReference>
<evidence type="ECO:0000256" key="9">
    <source>
        <dbReference type="ARBA" id="ARBA00022989"/>
    </source>
</evidence>
<comment type="catalytic activity">
    <reaction evidence="1 12">
        <text>Cleavage of hydrophobic, N-terminal signal or leader sequences from secreted and periplasmic proteins.</text>
        <dbReference type="EC" id="3.4.21.89"/>
    </reaction>
</comment>
<name>G9QH90_9BACI</name>
<dbReference type="PANTHER" id="PTHR43390:SF1">
    <property type="entry name" value="CHLOROPLAST PROCESSING PEPTIDASE"/>
    <property type="match status" value="1"/>
</dbReference>
<gene>
    <name evidence="14" type="ORF">HMPREF1015_01149</name>
</gene>
<feature type="active site" evidence="11">
    <location>
        <position position="39"/>
    </location>
</feature>
<dbReference type="InterPro" id="IPR000223">
    <property type="entry name" value="Pept_S26A_signal_pept_1"/>
</dbReference>
<evidence type="ECO:0000256" key="5">
    <source>
        <dbReference type="ARBA" id="ARBA00022475"/>
    </source>
</evidence>
<evidence type="ECO:0000256" key="10">
    <source>
        <dbReference type="ARBA" id="ARBA00023136"/>
    </source>
</evidence>
<dbReference type="InterPro" id="IPR019757">
    <property type="entry name" value="Pept_S26A_signal_pept_1_Lys-AS"/>
</dbReference>
<evidence type="ECO:0000256" key="8">
    <source>
        <dbReference type="ARBA" id="ARBA00022801"/>
    </source>
</evidence>
<evidence type="ECO:0000256" key="11">
    <source>
        <dbReference type="PIRSR" id="PIRSR600223-1"/>
    </source>
</evidence>
<dbReference type="FunFam" id="2.10.109.10:FF:000008">
    <property type="entry name" value="Signal peptidase I"/>
    <property type="match status" value="1"/>
</dbReference>
<reference evidence="14 15" key="1">
    <citation type="submission" date="2011-09" db="EMBL/GenBank/DDBJ databases">
        <title>The Genome Sequence of Bacillus smithii 7_3_47FAA.</title>
        <authorList>
            <consortium name="The Broad Institute Genome Sequencing Platform"/>
            <person name="Earl A."/>
            <person name="Ward D."/>
            <person name="Feldgarden M."/>
            <person name="Gevers D."/>
            <person name="Daigneault M."/>
            <person name="Strauss J."/>
            <person name="Allen-Vercoe E."/>
            <person name="Young S.K."/>
            <person name="Zeng Q."/>
            <person name="Gargeya S."/>
            <person name="Fitzgerald M."/>
            <person name="Haas B."/>
            <person name="Abouelleil A."/>
            <person name="Alvarado L."/>
            <person name="Arachchi H.M."/>
            <person name="Berlin A."/>
            <person name="Brown A."/>
            <person name="Chapman S.B."/>
            <person name="Chen Z."/>
            <person name="Dunbar C."/>
            <person name="Freedman E."/>
            <person name="Gearin G."/>
            <person name="Goldberg J."/>
            <person name="Griggs A."/>
            <person name="Gujja S."/>
            <person name="Heiman D."/>
            <person name="Howarth C."/>
            <person name="Larson L."/>
            <person name="Lui A."/>
            <person name="MacDonald P.J.P."/>
            <person name="Montmayeur A."/>
            <person name="Murphy C."/>
            <person name="Neiman D."/>
            <person name="Pearson M."/>
            <person name="Priest M."/>
            <person name="Roberts A."/>
            <person name="Saif S."/>
            <person name="Shea T."/>
            <person name="Shenoy N."/>
            <person name="Sisk P."/>
            <person name="Stolte C."/>
            <person name="Sykes S."/>
            <person name="Wortman J."/>
            <person name="Nusbaum C."/>
            <person name="Birren B."/>
        </authorList>
    </citation>
    <scope>NUCLEOTIDE SEQUENCE [LARGE SCALE GENOMIC DNA]</scope>
    <source>
        <strain evidence="14 15">7_3_47FAA</strain>
    </source>
</reference>
<keyword evidence="7 12" id="KW-0812">Transmembrane</keyword>
<evidence type="ECO:0000259" key="13">
    <source>
        <dbReference type="Pfam" id="PF10502"/>
    </source>
</evidence>
<keyword evidence="8 12" id="KW-0378">Hydrolase</keyword>
<sequence>MSNPKSEWLSWIKSILFALIISFIIHTFLFSPYIVKGESMSPTLEEGNKLIVNKMKNIKRFDIVVFHAPDSNEVYVKRVIGLPGDTVEMKNDVLYINGVAYKEPYLNKLKKQYSYLNRFTGDFTLKEITGKEKVPDGKVFVLGDNRLRSNDSRRFGFIDEKDIIGSAVFRAWPLQKIGVMH</sequence>
<dbReference type="PROSITE" id="PS00760">
    <property type="entry name" value="SPASE_I_2"/>
    <property type="match status" value="1"/>
</dbReference>
<comment type="similarity">
    <text evidence="3 12">Belongs to the peptidase S26 family.</text>
</comment>
<evidence type="ECO:0000256" key="2">
    <source>
        <dbReference type="ARBA" id="ARBA00004401"/>
    </source>
</evidence>
<evidence type="ECO:0000256" key="1">
    <source>
        <dbReference type="ARBA" id="ARBA00000677"/>
    </source>
</evidence>
<evidence type="ECO:0000256" key="4">
    <source>
        <dbReference type="ARBA" id="ARBA00013208"/>
    </source>
</evidence>
<dbReference type="EMBL" id="ACWF01000010">
    <property type="protein sequence ID" value="EHL79467.1"/>
    <property type="molecule type" value="Genomic_DNA"/>
</dbReference>
<dbReference type="PROSITE" id="PS00761">
    <property type="entry name" value="SPASE_I_3"/>
    <property type="match status" value="1"/>
</dbReference>
<dbReference type="SUPFAM" id="SSF51306">
    <property type="entry name" value="LexA/Signal peptidase"/>
    <property type="match status" value="1"/>
</dbReference>
<dbReference type="InterPro" id="IPR019758">
    <property type="entry name" value="Pept_S26A_signal_pept_1_CS"/>
</dbReference>
<keyword evidence="6 12" id="KW-0645">Protease</keyword>
<organism evidence="14 15">
    <name type="scientific">Bacillus smithii 7_3_47FAA</name>
    <dbReference type="NCBI Taxonomy" id="665952"/>
    <lineage>
        <taxon>Bacteria</taxon>
        <taxon>Bacillati</taxon>
        <taxon>Bacillota</taxon>
        <taxon>Bacilli</taxon>
        <taxon>Bacillales</taxon>
        <taxon>Bacillaceae</taxon>
        <taxon>Bacillus</taxon>
    </lineage>
</organism>
<dbReference type="GO" id="GO:0005886">
    <property type="term" value="C:plasma membrane"/>
    <property type="evidence" value="ECO:0007669"/>
    <property type="project" value="UniProtKB-SubCell"/>
</dbReference>
<keyword evidence="5" id="KW-1003">Cell membrane</keyword>
<evidence type="ECO:0000256" key="7">
    <source>
        <dbReference type="ARBA" id="ARBA00022692"/>
    </source>
</evidence>
<evidence type="ECO:0000256" key="12">
    <source>
        <dbReference type="RuleBase" id="RU362042"/>
    </source>
</evidence>
<dbReference type="PATRIC" id="fig|665952.3.peg.272"/>
<dbReference type="GO" id="GO:0004252">
    <property type="term" value="F:serine-type endopeptidase activity"/>
    <property type="evidence" value="ECO:0007669"/>
    <property type="project" value="InterPro"/>
</dbReference>
<dbReference type="EC" id="3.4.21.89" evidence="4 12"/>
<dbReference type="GO" id="GO:0006465">
    <property type="term" value="P:signal peptide processing"/>
    <property type="evidence" value="ECO:0007669"/>
    <property type="project" value="InterPro"/>
</dbReference>
<keyword evidence="9 12" id="KW-1133">Transmembrane helix</keyword>
<protein>
    <recommendedName>
        <fullName evidence="4 12">Signal peptidase I</fullName>
        <ecNumber evidence="4 12">3.4.21.89</ecNumber>
    </recommendedName>
</protein>
<dbReference type="GO" id="GO:0009003">
    <property type="term" value="F:signal peptidase activity"/>
    <property type="evidence" value="ECO:0007669"/>
    <property type="project" value="UniProtKB-EC"/>
</dbReference>
<dbReference type="InterPro" id="IPR036286">
    <property type="entry name" value="LexA/Signal_pep-like_sf"/>
</dbReference>
<comment type="subcellular location">
    <subcellularLocation>
        <location evidence="2">Cell membrane</location>
        <topology evidence="2">Single-pass type II membrane protein</topology>
    </subcellularLocation>
    <subcellularLocation>
        <location evidence="12">Membrane</location>
        <topology evidence="12">Single-pass type II membrane protein</topology>
    </subcellularLocation>
</comment>
<feature type="transmembrane region" description="Helical" evidence="12">
    <location>
        <begin position="15"/>
        <end position="35"/>
    </location>
</feature>